<protein>
    <submittedName>
        <fullName evidence="1">Uncharacterized protein</fullName>
    </submittedName>
</protein>
<dbReference type="EMBL" id="NRRL01000001">
    <property type="protein sequence ID" value="MBK1666717.1"/>
    <property type="molecule type" value="Genomic_DNA"/>
</dbReference>
<name>A0ABS1D8I4_9PROT</name>
<reference evidence="1 2" key="1">
    <citation type="journal article" date="2020" name="Microorganisms">
        <title>Osmotic Adaptation and Compatible Solute Biosynthesis of Phototrophic Bacteria as Revealed from Genome Analyses.</title>
        <authorList>
            <person name="Imhoff J.F."/>
            <person name="Rahn T."/>
            <person name="Kunzel S."/>
            <person name="Keller A."/>
            <person name="Neulinger S.C."/>
        </authorList>
    </citation>
    <scope>NUCLEOTIDE SEQUENCE [LARGE SCALE GENOMIC DNA]</scope>
    <source>
        <strain evidence="1 2">DSM 9895</strain>
    </source>
</reference>
<evidence type="ECO:0000313" key="2">
    <source>
        <dbReference type="Proteomes" id="UP001296873"/>
    </source>
</evidence>
<sequence length="191" mass="21134">MLYDLTYLTLIRRDRAWKSVEADSPTAALRQVPRSAGGPLSLSDAASGRMLWHSQTGWIDGDPQHGFSVPRVIARIWPCPVWPLGEVRAYLARNADAGIFCKGGIAYVTANQHSGQDQHLRAAVVLRDILTLVDEGVLHCMPVCFKPHWFYHRGPCPNGKLAFPTRIPEDPRQRPSGLLVSEVMGRFPAAA</sequence>
<comment type="caution">
    <text evidence="1">The sequence shown here is derived from an EMBL/GenBank/DDBJ whole genome shotgun (WGS) entry which is preliminary data.</text>
</comment>
<evidence type="ECO:0000313" key="1">
    <source>
        <dbReference type="EMBL" id="MBK1666717.1"/>
    </source>
</evidence>
<dbReference type="RefSeq" id="WP_200338772.1">
    <property type="nucleotide sequence ID" value="NZ_NRRL01000001.1"/>
</dbReference>
<gene>
    <name evidence="1" type="ORF">CKO28_01485</name>
</gene>
<dbReference type="Proteomes" id="UP001296873">
    <property type="component" value="Unassembled WGS sequence"/>
</dbReference>
<accession>A0ABS1D8I4</accession>
<organism evidence="1 2">
    <name type="scientific">Rhodovibrio sodomensis</name>
    <dbReference type="NCBI Taxonomy" id="1088"/>
    <lineage>
        <taxon>Bacteria</taxon>
        <taxon>Pseudomonadati</taxon>
        <taxon>Pseudomonadota</taxon>
        <taxon>Alphaproteobacteria</taxon>
        <taxon>Rhodospirillales</taxon>
        <taxon>Rhodovibrionaceae</taxon>
        <taxon>Rhodovibrio</taxon>
    </lineage>
</organism>
<keyword evidence="2" id="KW-1185">Reference proteome</keyword>
<proteinExistence type="predicted"/>